<organism evidence="11 12">
    <name type="scientific">Spirobacillus cienkowskii</name>
    <dbReference type="NCBI Taxonomy" id="495820"/>
    <lineage>
        <taxon>Bacteria</taxon>
        <taxon>Pseudomonadati</taxon>
        <taxon>Bdellovibrionota</taxon>
        <taxon>Oligoflexia</taxon>
        <taxon>Silvanigrellales</taxon>
        <taxon>Spirobacillus</taxon>
    </lineage>
</organism>
<feature type="binding site" evidence="9">
    <location>
        <position position="137"/>
    </location>
    <ligand>
        <name>Zn(2+)</name>
        <dbReference type="ChEBI" id="CHEBI:29105"/>
        <note>catalytic</note>
    </ligand>
</feature>
<comment type="function">
    <text evidence="9 10">Catalyzes hydrolysis of the D-alanyl-D-alanine dipeptide.</text>
</comment>
<keyword evidence="3 9" id="KW-0479">Metal-binding</keyword>
<comment type="catalytic activity">
    <reaction evidence="1 9 10">
        <text>D-alanyl-D-alanine + H2O = 2 D-alanine</text>
        <dbReference type="Rhea" id="RHEA:20661"/>
        <dbReference type="ChEBI" id="CHEBI:15377"/>
        <dbReference type="ChEBI" id="CHEBI:57416"/>
        <dbReference type="ChEBI" id="CHEBI:57822"/>
        <dbReference type="EC" id="3.4.13.22"/>
    </reaction>
</comment>
<evidence type="ECO:0000256" key="6">
    <source>
        <dbReference type="ARBA" id="ARBA00022997"/>
    </source>
</evidence>
<evidence type="ECO:0000256" key="9">
    <source>
        <dbReference type="HAMAP-Rule" id="MF_01924"/>
    </source>
</evidence>
<evidence type="ECO:0000313" key="12">
    <source>
        <dbReference type="Proteomes" id="UP000253934"/>
    </source>
</evidence>
<proteinExistence type="inferred from homology"/>
<evidence type="ECO:0000256" key="3">
    <source>
        <dbReference type="ARBA" id="ARBA00022723"/>
    </source>
</evidence>
<sequence>MFPQLEQSQKGINFNYLKPTIQQINWLKTYSSTIELKNSESIQLEHAYYKLKLKGTKNYMMTRHSVYLKLIEALEQLPQQFGFLVFDAFRSLKTQHALFDYIYQQQKALATNLSHSELFEITKSFVTYPTDNKVPPHNSGGAIDLTLTYNNTLLDMGTDFDEVSEVSHTIFFEQEYNEKFNINKNRWEKIKTNRRILFNIMKNAGFTNYSYEWWHFDLGDSMWAEIHNTNWQYPSMEGE</sequence>
<feature type="active site" description="Proton donor/acceptor" evidence="9">
    <location>
        <position position="212"/>
    </location>
</feature>
<gene>
    <name evidence="11" type="ORF">DCC88_06515</name>
</gene>
<evidence type="ECO:0000256" key="7">
    <source>
        <dbReference type="ARBA" id="ARBA00023049"/>
    </source>
</evidence>
<dbReference type="Gene3D" id="3.30.1380.10">
    <property type="match status" value="1"/>
</dbReference>
<evidence type="ECO:0000256" key="5">
    <source>
        <dbReference type="ARBA" id="ARBA00022833"/>
    </source>
</evidence>
<evidence type="ECO:0000256" key="8">
    <source>
        <dbReference type="ARBA" id="ARBA00023316"/>
    </source>
</evidence>
<dbReference type="SUPFAM" id="SSF55166">
    <property type="entry name" value="Hedgehog/DD-peptidase"/>
    <property type="match status" value="1"/>
</dbReference>
<dbReference type="Pfam" id="PF01427">
    <property type="entry name" value="Peptidase_M15"/>
    <property type="match status" value="1"/>
</dbReference>
<dbReference type="EMBL" id="QOVW01000066">
    <property type="protein sequence ID" value="RDB36131.1"/>
    <property type="molecule type" value="Genomic_DNA"/>
</dbReference>
<reference evidence="11" key="1">
    <citation type="submission" date="2018-04" db="EMBL/GenBank/DDBJ databases">
        <title>Draft genome sequence of the Candidatus Spirobacillus cienkowskii, a pathogen of freshwater Daphnia species, reconstructed from hemolymph metagenomic reads.</title>
        <authorList>
            <person name="Bresciani L."/>
            <person name="Lemos L.N."/>
            <person name="Wale N."/>
            <person name="Lin J.Y."/>
            <person name="Fernandes G.R."/>
            <person name="Duffy M.A."/>
            <person name="Rodrigues J.M."/>
        </authorList>
    </citation>
    <scope>NUCLEOTIDE SEQUENCE [LARGE SCALE GENOMIC DNA]</scope>
    <source>
        <strain evidence="11">Binning01</strain>
    </source>
</reference>
<keyword evidence="5 9" id="KW-0862">Zinc</keyword>
<keyword evidence="7 9" id="KW-0482">Metalloprotease</keyword>
<dbReference type="InterPro" id="IPR009045">
    <property type="entry name" value="Zn_M74/Hedgehog-like"/>
</dbReference>
<dbReference type="GO" id="GO:0071555">
    <property type="term" value="P:cell wall organization"/>
    <property type="evidence" value="ECO:0007669"/>
    <property type="project" value="UniProtKB-KW"/>
</dbReference>
<dbReference type="PANTHER" id="PTHR43126:SF2">
    <property type="entry name" value="D-ALANYL-D-ALANINE DIPEPTIDASE"/>
    <property type="match status" value="1"/>
</dbReference>
<feature type="binding site" evidence="9">
    <location>
        <position position="215"/>
    </location>
    <ligand>
        <name>Zn(2+)</name>
        <dbReference type="ChEBI" id="CHEBI:29105"/>
        <note>catalytic</note>
    </ligand>
</feature>
<dbReference type="HAMAP" id="MF_01924">
    <property type="entry name" value="A_A_dipeptidase"/>
    <property type="match status" value="1"/>
</dbReference>
<comment type="cofactor">
    <cofactor evidence="9">
        <name>Zn(2+)</name>
        <dbReference type="ChEBI" id="CHEBI:29105"/>
    </cofactor>
    <text evidence="9">Binds 1 zinc ion per subunit.</text>
</comment>
<feature type="site" description="Transition state stabilizer" evidence="9">
    <location>
        <position position="90"/>
    </location>
</feature>
<accession>A0A369KNI4</accession>
<dbReference type="EC" id="3.4.13.22" evidence="9 10"/>
<evidence type="ECO:0000313" key="11">
    <source>
        <dbReference type="EMBL" id="RDB36131.1"/>
    </source>
</evidence>
<dbReference type="GO" id="GO:0160237">
    <property type="term" value="F:D-Ala-D-Ala dipeptidase activity"/>
    <property type="evidence" value="ECO:0007669"/>
    <property type="project" value="UniProtKB-EC"/>
</dbReference>
<keyword evidence="12" id="KW-1185">Reference proteome</keyword>
<evidence type="ECO:0000256" key="2">
    <source>
        <dbReference type="ARBA" id="ARBA00022670"/>
    </source>
</evidence>
<evidence type="ECO:0000256" key="1">
    <source>
        <dbReference type="ARBA" id="ARBA00001362"/>
    </source>
</evidence>
<protein>
    <recommendedName>
        <fullName evidence="9 10">D-alanyl-D-alanine dipeptidase</fullName>
        <shortName evidence="9 10">D-Ala-D-Ala dipeptidase</shortName>
        <ecNumber evidence="9 10">3.4.13.22</ecNumber>
    </recommendedName>
</protein>
<keyword evidence="8 10" id="KW-0961">Cell wall biogenesis/degradation</keyword>
<dbReference type="InterPro" id="IPR000755">
    <property type="entry name" value="A_A_dipeptidase"/>
</dbReference>
<dbReference type="GO" id="GO:0006508">
    <property type="term" value="P:proteolysis"/>
    <property type="evidence" value="ECO:0007669"/>
    <property type="project" value="UniProtKB-KW"/>
</dbReference>
<feature type="binding site" evidence="9">
    <location>
        <position position="144"/>
    </location>
    <ligand>
        <name>Zn(2+)</name>
        <dbReference type="ChEBI" id="CHEBI:29105"/>
        <note>catalytic</note>
    </ligand>
</feature>
<comment type="similarity">
    <text evidence="9 10">Belongs to the peptidase M15D family.</text>
</comment>
<evidence type="ECO:0000256" key="10">
    <source>
        <dbReference type="PIRNR" id="PIRNR026671"/>
    </source>
</evidence>
<comment type="caution">
    <text evidence="11">The sequence shown here is derived from an EMBL/GenBank/DDBJ whole genome shotgun (WGS) entry which is preliminary data.</text>
</comment>
<dbReference type="GO" id="GO:0008270">
    <property type="term" value="F:zinc ion binding"/>
    <property type="evidence" value="ECO:0007669"/>
    <property type="project" value="UniProtKB-UniRule"/>
</dbReference>
<dbReference type="PANTHER" id="PTHR43126">
    <property type="entry name" value="D-ALANYL-D-ALANINE DIPEPTIDASE"/>
    <property type="match status" value="1"/>
</dbReference>
<keyword evidence="6 9" id="KW-0224">Dipeptidase</keyword>
<evidence type="ECO:0000256" key="4">
    <source>
        <dbReference type="ARBA" id="ARBA00022801"/>
    </source>
</evidence>
<dbReference type="AlphaFoldDB" id="A0A369KNI4"/>
<dbReference type="Proteomes" id="UP000253934">
    <property type="component" value="Unassembled WGS sequence"/>
</dbReference>
<dbReference type="GO" id="GO:0008237">
    <property type="term" value="F:metallopeptidase activity"/>
    <property type="evidence" value="ECO:0007669"/>
    <property type="project" value="UniProtKB-KW"/>
</dbReference>
<dbReference type="PIRSF" id="PIRSF026671">
    <property type="entry name" value="AA_dipeptidase"/>
    <property type="match status" value="1"/>
</dbReference>
<keyword evidence="2 9" id="KW-0645">Protease</keyword>
<name>A0A369KNI4_9BACT</name>
<keyword evidence="4 9" id="KW-0378">Hydrolase</keyword>